<evidence type="ECO:0000313" key="3">
    <source>
        <dbReference type="EMBL" id="KAK0554504.1"/>
    </source>
</evidence>
<dbReference type="AlphaFoldDB" id="A0AAN6JVA5"/>
<feature type="compositionally biased region" description="Low complexity" evidence="2">
    <location>
        <begin position="615"/>
        <end position="625"/>
    </location>
</feature>
<evidence type="ECO:0000256" key="1">
    <source>
        <dbReference type="ARBA" id="ARBA00009797"/>
    </source>
</evidence>
<organism evidence="3 4">
    <name type="scientific">Tilletia horrida</name>
    <dbReference type="NCBI Taxonomy" id="155126"/>
    <lineage>
        <taxon>Eukaryota</taxon>
        <taxon>Fungi</taxon>
        <taxon>Dikarya</taxon>
        <taxon>Basidiomycota</taxon>
        <taxon>Ustilaginomycotina</taxon>
        <taxon>Exobasidiomycetes</taxon>
        <taxon>Tilletiales</taxon>
        <taxon>Tilletiaceae</taxon>
        <taxon>Tilletia</taxon>
    </lineage>
</organism>
<dbReference type="InterPro" id="IPR019190">
    <property type="entry name" value="EXOV"/>
</dbReference>
<dbReference type="PANTHER" id="PTHR14464:SF4">
    <property type="entry name" value="EXONUCLEASE V"/>
    <property type="match status" value="1"/>
</dbReference>
<feature type="region of interest" description="Disordered" evidence="2">
    <location>
        <begin position="214"/>
        <end position="259"/>
    </location>
</feature>
<feature type="region of interest" description="Disordered" evidence="2">
    <location>
        <begin position="484"/>
        <end position="625"/>
    </location>
</feature>
<evidence type="ECO:0000313" key="4">
    <source>
        <dbReference type="Proteomes" id="UP001176517"/>
    </source>
</evidence>
<feature type="compositionally biased region" description="Basic and acidic residues" evidence="2">
    <location>
        <begin position="239"/>
        <end position="253"/>
    </location>
</feature>
<gene>
    <name evidence="3" type="ORF">OC846_002076</name>
</gene>
<feature type="compositionally biased region" description="Low complexity" evidence="2">
    <location>
        <begin position="217"/>
        <end position="230"/>
    </location>
</feature>
<keyword evidence="4" id="KW-1185">Reference proteome</keyword>
<proteinExistence type="inferred from homology"/>
<comment type="caution">
    <text evidence="3">The sequence shown here is derived from an EMBL/GenBank/DDBJ whole genome shotgun (WGS) entry which is preliminary data.</text>
</comment>
<evidence type="ECO:0008006" key="5">
    <source>
        <dbReference type="Google" id="ProtNLM"/>
    </source>
</evidence>
<accession>A0AAN6JVA5</accession>
<dbReference type="GO" id="GO:0005739">
    <property type="term" value="C:mitochondrion"/>
    <property type="evidence" value="ECO:0007669"/>
    <property type="project" value="TreeGrafter"/>
</dbReference>
<feature type="compositionally biased region" description="Basic and acidic residues" evidence="2">
    <location>
        <begin position="543"/>
        <end position="563"/>
    </location>
</feature>
<comment type="similarity">
    <text evidence="1">Belongs to the EXO5 family.</text>
</comment>
<feature type="region of interest" description="Disordered" evidence="2">
    <location>
        <begin position="45"/>
        <end position="72"/>
    </location>
</feature>
<dbReference type="Pfam" id="PF09810">
    <property type="entry name" value="Exo5"/>
    <property type="match status" value="1"/>
</dbReference>
<feature type="compositionally biased region" description="Low complexity" evidence="2">
    <location>
        <begin position="1"/>
        <end position="13"/>
    </location>
</feature>
<dbReference type="EMBL" id="JAPDMZ010000037">
    <property type="protein sequence ID" value="KAK0554504.1"/>
    <property type="molecule type" value="Genomic_DNA"/>
</dbReference>
<feature type="compositionally biased region" description="Basic and acidic residues" evidence="2">
    <location>
        <begin position="758"/>
        <end position="771"/>
    </location>
</feature>
<reference evidence="3" key="1">
    <citation type="journal article" date="2023" name="PhytoFront">
        <title>Draft Genome Resources of Seven Strains of Tilletia horrida, Causal Agent of Kernel Smut of Rice.</title>
        <authorList>
            <person name="Khanal S."/>
            <person name="Antony Babu S."/>
            <person name="Zhou X.G."/>
        </authorList>
    </citation>
    <scope>NUCLEOTIDE SEQUENCE</scope>
    <source>
        <strain evidence="3">TX6</strain>
    </source>
</reference>
<dbReference type="GO" id="GO:0045145">
    <property type="term" value="F:single-stranded DNA 5'-3' DNA exonuclease activity"/>
    <property type="evidence" value="ECO:0007669"/>
    <property type="project" value="InterPro"/>
</dbReference>
<feature type="region of interest" description="Disordered" evidence="2">
    <location>
        <begin position="1"/>
        <end position="27"/>
    </location>
</feature>
<evidence type="ECO:0000256" key="2">
    <source>
        <dbReference type="SAM" id="MobiDB-lite"/>
    </source>
</evidence>
<protein>
    <recommendedName>
        <fullName evidence="5">Exonuclease V</fullName>
    </recommendedName>
</protein>
<feature type="region of interest" description="Disordered" evidence="2">
    <location>
        <begin position="722"/>
        <end position="817"/>
    </location>
</feature>
<dbReference type="GO" id="GO:0036297">
    <property type="term" value="P:interstrand cross-link repair"/>
    <property type="evidence" value="ECO:0007669"/>
    <property type="project" value="TreeGrafter"/>
</dbReference>
<dbReference type="GO" id="GO:0005634">
    <property type="term" value="C:nucleus"/>
    <property type="evidence" value="ECO:0007669"/>
    <property type="project" value="TreeGrafter"/>
</dbReference>
<feature type="compositionally biased region" description="Acidic residues" evidence="2">
    <location>
        <begin position="807"/>
        <end position="817"/>
    </location>
</feature>
<dbReference type="Proteomes" id="UP001176517">
    <property type="component" value="Unassembled WGS sequence"/>
</dbReference>
<sequence>MSGATTASSSSQSVQIEKLPSSICEPGKVDSAGEAVEVKDVEVIVAAQPDGKPQKQSKGKRDWRNQQPPESLSEYATNRGFLSVTDLVSLAWCEYQSLYGVLGGRSLPLDQRPLTFTTKSGTIITPDRDIAVEREKTLEKGRAIHAELEKELYAEQIVVPTATPADKWALRILEVCCGLKNLLNDGICREVRVFAIINGFLVFGQIDEIEVKRNKNSSTQQSDGSLSSPSKPNWISQDAWRKDQARQTREKKQVPLSPAEAKRMQKLDGFFSRCQSAPKGPFKTVYQGLPGRAGPSISQNLASQATTPVKKDDVWLVVSDSKTRFSPTIPRAESQTSAKLQCMLYRRMLEELCAGAEQYAANQKTLDQQTSDAAPSTPPDFEISPTFGPCDIERFLTSKDLDLQATLSDDFIAASAEWCISIGLFTKGSDTDDVIPHIRTIDALIRSLAEVVAEVRQTVTTRTICGEELGLTYRHRATFKKKKTQVSFERKGTAEKSTSSGAVEGRSPRPTQSPPMTPQRQKLRPRKSAVDVRETQQKGSIDVQKDLDEGIDERVALDLRNEQEGDVSGDIGILSSPSKHIPNRSAPTTPRKNRKDSQSSLASRQRDSDAGGAAGADATSSSPSTPYRLEQQIIAKVSFTYSASQLEQHLANVMPVWLGTRTPNGVKESETYKCNSCEYQADCEWRAEKAQEAWNRHLARKAAAEEEELWNGGETDLLDQLDIEEDATVPPGSRSPSDRMMDSEAGYWPSSGLPDSQLLERLERQHTDRVRSKATLAQDSHLVAPTEVENREPMASSEADLWKDQLGDDELEAMETH</sequence>
<dbReference type="PANTHER" id="PTHR14464">
    <property type="entry name" value="EXONUCLEASE V"/>
    <property type="match status" value="1"/>
</dbReference>
<name>A0AAN6JVA5_9BASI</name>